<dbReference type="EMBL" id="JAULBC010000006">
    <property type="protein sequence ID" value="MEX6689620.1"/>
    <property type="molecule type" value="Genomic_DNA"/>
</dbReference>
<evidence type="ECO:0000259" key="2">
    <source>
        <dbReference type="Pfam" id="PF20239"/>
    </source>
</evidence>
<feature type="domain" description="DUF6596" evidence="2">
    <location>
        <begin position="182"/>
        <end position="283"/>
    </location>
</feature>
<dbReference type="InterPro" id="IPR036388">
    <property type="entry name" value="WH-like_DNA-bd_sf"/>
</dbReference>
<dbReference type="Pfam" id="PF20239">
    <property type="entry name" value="DUF6596"/>
    <property type="match status" value="1"/>
</dbReference>
<dbReference type="Proteomes" id="UP001560573">
    <property type="component" value="Unassembled WGS sequence"/>
</dbReference>
<keyword evidence="4" id="KW-1185">Reference proteome</keyword>
<dbReference type="SUPFAM" id="SSF88946">
    <property type="entry name" value="Sigma2 domain of RNA polymerase sigma factors"/>
    <property type="match status" value="1"/>
</dbReference>
<gene>
    <name evidence="3" type="ORF">QTN47_19100</name>
</gene>
<reference evidence="3 4" key="1">
    <citation type="submission" date="2023-07" db="EMBL/GenBank/DDBJ databases">
        <authorList>
            <person name="Lian W.-H."/>
        </authorList>
    </citation>
    <scope>NUCLEOTIDE SEQUENCE [LARGE SCALE GENOMIC DNA]</scope>
    <source>
        <strain evidence="3 4">SYSU DXS3180</strain>
    </source>
</reference>
<organism evidence="3 4">
    <name type="scientific">Danxiaibacter flavus</name>
    <dbReference type="NCBI Taxonomy" id="3049108"/>
    <lineage>
        <taxon>Bacteria</taxon>
        <taxon>Pseudomonadati</taxon>
        <taxon>Bacteroidota</taxon>
        <taxon>Chitinophagia</taxon>
        <taxon>Chitinophagales</taxon>
        <taxon>Chitinophagaceae</taxon>
        <taxon>Danxiaibacter</taxon>
    </lineage>
</organism>
<dbReference type="RefSeq" id="WP_369331027.1">
    <property type="nucleotide sequence ID" value="NZ_JAULBC010000006.1"/>
</dbReference>
<feature type="domain" description="RNA polymerase sigma-70 region 2" evidence="1">
    <location>
        <begin position="9"/>
        <end position="76"/>
    </location>
</feature>
<dbReference type="InterPro" id="IPR007627">
    <property type="entry name" value="RNA_pol_sigma70_r2"/>
</dbReference>
<protein>
    <submittedName>
        <fullName evidence="3">Sigma-70 family RNA polymerase sigma factor</fullName>
    </submittedName>
</protein>
<dbReference type="PANTHER" id="PTHR47756">
    <property type="entry name" value="BLL6612 PROTEIN-RELATED"/>
    <property type="match status" value="1"/>
</dbReference>
<dbReference type="PANTHER" id="PTHR47756:SF2">
    <property type="entry name" value="BLL6612 PROTEIN"/>
    <property type="match status" value="1"/>
</dbReference>
<name>A0ABV3ZJC4_9BACT</name>
<dbReference type="InterPro" id="IPR014284">
    <property type="entry name" value="RNA_pol_sigma-70_dom"/>
</dbReference>
<proteinExistence type="predicted"/>
<evidence type="ECO:0000313" key="4">
    <source>
        <dbReference type="Proteomes" id="UP001560573"/>
    </source>
</evidence>
<sequence length="409" mass="46927">MPELIPHLFRTEYRKIVAVLCKHFGFRQIEIAEDIASDTFLVASQTWGIEGVPKNPTAWLHNVAKNKAINHLQRNALFENKISEQLKDNQDEVYEDDIDLSPLHINDSQLQMMFAVCHPSIPTEAQVGLCLRILCGFGIEEIADAFLSNKETINKRLFRAKEKLREENIPIELPNAFQIEERLQPVLTTIYLLFNEGYYSVSQNTPLKKDLCLEAIRLCTMLVENTLTNKPQANALLALMCFHISRFDARMNESGELVLYEEQDINLWNPDWISKGGYFLHCAASGDQISKYHLEAGIAYWHTQKNDSTEKWDNILQLYNQLLQIEYSPIAALNRTYALSKARGNEAAITEAEKLQLTNNFFYYLLLGELYAGINNEISKLHFDKALMLAKTPVDRQAVQKKVDAHFNN</sequence>
<dbReference type="InterPro" id="IPR013325">
    <property type="entry name" value="RNA_pol_sigma_r2"/>
</dbReference>
<dbReference type="Gene3D" id="1.10.10.10">
    <property type="entry name" value="Winged helix-like DNA-binding domain superfamily/Winged helix DNA-binding domain"/>
    <property type="match status" value="1"/>
</dbReference>
<accession>A0ABV3ZJC4</accession>
<evidence type="ECO:0000313" key="3">
    <source>
        <dbReference type="EMBL" id="MEX6689620.1"/>
    </source>
</evidence>
<dbReference type="NCBIfam" id="TIGR02937">
    <property type="entry name" value="sigma70-ECF"/>
    <property type="match status" value="1"/>
</dbReference>
<dbReference type="SUPFAM" id="SSF88659">
    <property type="entry name" value="Sigma3 and sigma4 domains of RNA polymerase sigma factors"/>
    <property type="match status" value="1"/>
</dbReference>
<dbReference type="Pfam" id="PF04542">
    <property type="entry name" value="Sigma70_r2"/>
    <property type="match status" value="1"/>
</dbReference>
<dbReference type="Gene3D" id="1.10.1740.10">
    <property type="match status" value="1"/>
</dbReference>
<dbReference type="InterPro" id="IPR013324">
    <property type="entry name" value="RNA_pol_sigma_r3/r4-like"/>
</dbReference>
<dbReference type="InterPro" id="IPR046531">
    <property type="entry name" value="DUF6596"/>
</dbReference>
<evidence type="ECO:0000259" key="1">
    <source>
        <dbReference type="Pfam" id="PF04542"/>
    </source>
</evidence>
<comment type="caution">
    <text evidence="3">The sequence shown here is derived from an EMBL/GenBank/DDBJ whole genome shotgun (WGS) entry which is preliminary data.</text>
</comment>